<dbReference type="Proteomes" id="UP000029867">
    <property type="component" value="Unassembled WGS sequence"/>
</dbReference>
<dbReference type="VEuPathDB" id="FungiDB:C5L36_0A03430"/>
<gene>
    <name evidence="1" type="ORF">JL09_g6850</name>
</gene>
<organism evidence="1 2">
    <name type="scientific">Pichia kudriavzevii</name>
    <name type="common">Yeast</name>
    <name type="synonym">Issatchenkia orientalis</name>
    <dbReference type="NCBI Taxonomy" id="4909"/>
    <lineage>
        <taxon>Eukaryota</taxon>
        <taxon>Fungi</taxon>
        <taxon>Dikarya</taxon>
        <taxon>Ascomycota</taxon>
        <taxon>Saccharomycotina</taxon>
        <taxon>Pichiomycetes</taxon>
        <taxon>Pichiales</taxon>
        <taxon>Pichiaceae</taxon>
        <taxon>Pichia</taxon>
    </lineage>
</organism>
<protein>
    <submittedName>
        <fullName evidence="1">Uncharacterized protein</fullName>
    </submittedName>
</protein>
<feature type="non-terminal residue" evidence="1">
    <location>
        <position position="1"/>
    </location>
</feature>
<name>A0A099NIK6_PICKU</name>
<sequence>PDISACLQDVVKADAAKKGIKVDAAKAVEEMKEEGKYVLEVY</sequence>
<proteinExistence type="predicted"/>
<accession>A0A099NIK6</accession>
<dbReference type="HOGENOM" id="CLU_3353517_0_0_1"/>
<dbReference type="EMBL" id="JQFK01002133">
    <property type="protein sequence ID" value="KGK32543.1"/>
    <property type="molecule type" value="Genomic_DNA"/>
</dbReference>
<comment type="caution">
    <text evidence="1">The sequence shown here is derived from an EMBL/GenBank/DDBJ whole genome shotgun (WGS) entry which is preliminary data.</text>
</comment>
<evidence type="ECO:0000313" key="2">
    <source>
        <dbReference type="Proteomes" id="UP000029867"/>
    </source>
</evidence>
<evidence type="ECO:0000313" key="1">
    <source>
        <dbReference type="EMBL" id="KGK32543.1"/>
    </source>
</evidence>
<reference evidence="2" key="1">
    <citation type="journal article" date="2014" name="Microb. Cell Fact.">
        <title>Exploiting Issatchenkia orientalis SD108 for succinic acid production.</title>
        <authorList>
            <person name="Xiao H."/>
            <person name="Shao Z."/>
            <person name="Jiang Y."/>
            <person name="Dole S."/>
            <person name="Zhao H."/>
        </authorList>
    </citation>
    <scope>NUCLEOTIDE SEQUENCE [LARGE SCALE GENOMIC DNA]</scope>
    <source>
        <strain evidence="2">SD108</strain>
    </source>
</reference>
<dbReference type="AlphaFoldDB" id="A0A099NIK6"/>